<dbReference type="KEGG" id="psw:LK03_19940"/>
<accession>A0A089WVW6</accession>
<evidence type="ECO:0008006" key="4">
    <source>
        <dbReference type="Google" id="ProtNLM"/>
    </source>
</evidence>
<gene>
    <name evidence="2" type="ORF">LK03_19940</name>
</gene>
<keyword evidence="3" id="KW-1185">Reference proteome</keyword>
<evidence type="ECO:0000313" key="2">
    <source>
        <dbReference type="EMBL" id="AIR91399.1"/>
    </source>
</evidence>
<evidence type="ECO:0000256" key="1">
    <source>
        <dbReference type="SAM" id="SignalP"/>
    </source>
</evidence>
<dbReference type="Proteomes" id="UP000029493">
    <property type="component" value="Chromosome"/>
</dbReference>
<dbReference type="InterPro" id="IPR021241">
    <property type="entry name" value="CsiV"/>
</dbReference>
<protein>
    <recommendedName>
        <fullName evidence="4">Peptidoglycan-binding protein CsiV</fullName>
    </recommendedName>
</protein>
<evidence type="ECO:0000313" key="3">
    <source>
        <dbReference type="Proteomes" id="UP000029493"/>
    </source>
</evidence>
<dbReference type="OrthoDB" id="5566524at2"/>
<dbReference type="RefSeq" id="WP_038414188.1">
    <property type="nucleotide sequence ID" value="NZ_CP009455.1"/>
</dbReference>
<organism evidence="2 3">
    <name type="scientific">Pseudomonas cremoricolorata</name>
    <dbReference type="NCBI Taxonomy" id="157783"/>
    <lineage>
        <taxon>Bacteria</taxon>
        <taxon>Pseudomonadati</taxon>
        <taxon>Pseudomonadota</taxon>
        <taxon>Gammaproteobacteria</taxon>
        <taxon>Pseudomonadales</taxon>
        <taxon>Pseudomonadaceae</taxon>
        <taxon>Pseudomonas</taxon>
    </lineage>
</organism>
<dbReference type="AlphaFoldDB" id="A0A089WVW6"/>
<feature type="signal peptide" evidence="1">
    <location>
        <begin position="1"/>
        <end position="20"/>
    </location>
</feature>
<name>A0A089WVW6_9PSED</name>
<sequence length="190" mass="20488">MRAIRCLSLLLALAAPLASADGLYQVEMMLIRQNAVPAQASAPAPAHWREGATPLAADAERPGRLNGELERLQGNPEYSVLLHKSWEQSLGAQPSLIALSGGESSYGRFPIEGTLSLAEGRFIAAQARFWVNQLDGNGRVIESEQFRQSNANVKRAQLNFLDGGHLALLLKVTPVGGRQPAPVDTDLLEQ</sequence>
<feature type="chain" id="PRO_5001851314" description="Peptidoglycan-binding protein CsiV" evidence="1">
    <location>
        <begin position="21"/>
        <end position="190"/>
    </location>
</feature>
<proteinExistence type="predicted"/>
<dbReference type="Pfam" id="PF10972">
    <property type="entry name" value="CsiV"/>
    <property type="match status" value="1"/>
</dbReference>
<keyword evidence="1" id="KW-0732">Signal</keyword>
<dbReference type="EMBL" id="CP009455">
    <property type="protein sequence ID" value="AIR91399.1"/>
    <property type="molecule type" value="Genomic_DNA"/>
</dbReference>
<reference evidence="2 3" key="1">
    <citation type="submission" date="2014-09" db="EMBL/GenBank/DDBJ databases">
        <authorList>
            <person name="Chan K.-G."/>
        </authorList>
    </citation>
    <scope>NUCLEOTIDE SEQUENCE [LARGE SCALE GENOMIC DNA]</scope>
    <source>
        <strain evidence="2 3">ND07</strain>
    </source>
</reference>